<keyword evidence="6 11" id="KW-0813">Transport</keyword>
<dbReference type="InterPro" id="IPR024721">
    <property type="entry name" value="Snurportin-1_N"/>
</dbReference>
<evidence type="ECO:0000256" key="10">
    <source>
        <dbReference type="ARBA" id="ARBA00031454"/>
    </source>
</evidence>
<comment type="function">
    <text evidence="1">Functions as an U snRNP-specific nuclear import adapter. Involved in the trimethylguanosine (m3G)-cap-dependent nuclear import of U snRNPs. Binds specifically to the terminal m3G-cap U snRNAs.</text>
</comment>
<evidence type="ECO:0000259" key="12">
    <source>
        <dbReference type="PROSITE" id="PS51214"/>
    </source>
</evidence>
<reference evidence="14" key="2">
    <citation type="journal article" date="2016" name="Sci. Rep.">
        <title>Dictyocaulus viviparus genome, variome and transcriptome elucidate lungworm biology and support future intervention.</title>
        <authorList>
            <person name="McNulty S.N."/>
            <person name="Strube C."/>
            <person name="Rosa B.A."/>
            <person name="Martin J.C."/>
            <person name="Tyagi R."/>
            <person name="Choi Y.J."/>
            <person name="Wang Q."/>
            <person name="Hallsworth Pepin K."/>
            <person name="Zhang X."/>
            <person name="Ozersky P."/>
            <person name="Wilson R.K."/>
            <person name="Sternberg P.W."/>
            <person name="Gasser R.B."/>
            <person name="Mitreva M."/>
        </authorList>
    </citation>
    <scope>NUCLEOTIDE SEQUENCE [LARGE SCALE GENOMIC DNA]</scope>
    <source>
        <strain evidence="14">HannoverDv2000</strain>
    </source>
</reference>
<dbReference type="OrthoDB" id="10003593at2759"/>
<protein>
    <recommendedName>
        <fullName evidence="5">Snurportin-1</fullName>
    </recommendedName>
    <alternativeName>
        <fullName evidence="10">RNA U transporter 1</fullName>
    </alternativeName>
</protein>
<evidence type="ECO:0000256" key="9">
    <source>
        <dbReference type="ARBA" id="ARBA00023242"/>
    </source>
</evidence>
<comment type="subcellular location">
    <subcellularLocation>
        <location evidence="3">Cytoplasm</location>
    </subcellularLocation>
    <subcellularLocation>
        <location evidence="2">Nucleus</location>
    </subcellularLocation>
</comment>
<evidence type="ECO:0000256" key="7">
    <source>
        <dbReference type="ARBA" id="ARBA00022490"/>
    </source>
</evidence>
<comment type="similarity">
    <text evidence="4">Belongs to the snurportin family.</text>
</comment>
<dbReference type="GO" id="GO:0006606">
    <property type="term" value="P:protein import into nucleus"/>
    <property type="evidence" value="ECO:0007669"/>
    <property type="project" value="InterPro"/>
</dbReference>
<keyword evidence="9" id="KW-0539">Nucleus</keyword>
<keyword evidence="14" id="KW-1185">Reference proteome</keyword>
<evidence type="ECO:0000256" key="6">
    <source>
        <dbReference type="ARBA" id="ARBA00022448"/>
    </source>
</evidence>
<dbReference type="PANTHER" id="PTHR13403:SF6">
    <property type="entry name" value="SNURPORTIN-1"/>
    <property type="match status" value="1"/>
</dbReference>
<dbReference type="GO" id="GO:0061608">
    <property type="term" value="F:nuclear import signal receptor activity"/>
    <property type="evidence" value="ECO:0007669"/>
    <property type="project" value="InterPro"/>
</dbReference>
<dbReference type="AlphaFoldDB" id="A0A0D8XT93"/>
<dbReference type="GO" id="GO:0005634">
    <property type="term" value="C:nucleus"/>
    <property type="evidence" value="ECO:0007669"/>
    <property type="project" value="UniProtKB-SubCell"/>
</dbReference>
<dbReference type="InterPro" id="IPR017336">
    <property type="entry name" value="Snurportin-1"/>
</dbReference>
<evidence type="ECO:0000256" key="1">
    <source>
        <dbReference type="ARBA" id="ARBA00003975"/>
    </source>
</evidence>
<evidence type="ECO:0000313" key="14">
    <source>
        <dbReference type="Proteomes" id="UP000053766"/>
    </source>
</evidence>
<evidence type="ECO:0000256" key="5">
    <source>
        <dbReference type="ARBA" id="ARBA00016034"/>
    </source>
</evidence>
<dbReference type="Proteomes" id="UP000053766">
    <property type="component" value="Unassembled WGS sequence"/>
</dbReference>
<evidence type="ECO:0000256" key="2">
    <source>
        <dbReference type="ARBA" id="ARBA00004123"/>
    </source>
</evidence>
<dbReference type="SUPFAM" id="SSF56091">
    <property type="entry name" value="DNA ligase/mRNA capping enzyme, catalytic domain"/>
    <property type="match status" value="1"/>
</dbReference>
<dbReference type="InterPro" id="IPR047857">
    <property type="entry name" value="Snurportin1_C"/>
</dbReference>
<dbReference type="Gene3D" id="3.30.470.30">
    <property type="entry name" value="DNA ligase/mRNA capping enzyme"/>
    <property type="match status" value="2"/>
</dbReference>
<dbReference type="GO" id="GO:0005737">
    <property type="term" value="C:cytoplasm"/>
    <property type="evidence" value="ECO:0007669"/>
    <property type="project" value="UniProtKB-SubCell"/>
</dbReference>
<evidence type="ECO:0000256" key="3">
    <source>
        <dbReference type="ARBA" id="ARBA00004496"/>
    </source>
</evidence>
<sequence length="404" mass="46524">MNVATQNMSFPEISRCSSHAKSAEQSRLMLNRDEILEGIRILGRGIVKNSLLLLLHFHEFSLMDEVDVLAGKLCDAQVDTAALGEHPRFSLYKNAGRAAEQQAERRRDAIERQRSSRFDHFNHTRMLAESETNDEEGIELLDLEQGESYGDAKPHFSRKNCSKSRNNVELKCLRYADQLMLSEWLVDIPDQLSSEWMMVPSPVETYTILDCILDSKKTFYCLDVLAWSGMDMSANPFDFRQFILNSKLKELPELAVATKQFPHRFLSLPCCKCEPRLMEEMMRNGFDFELDGLLYYHSGVVYEAGQSPLVGWLKPWMLPEILNVKVPENTRTLMLPSSGNRTCYLIYLTRYSIGDFFHFKLQRLRNILLITIYINRIISYVTLLQRASLMEAVSTMIFDVLAIG</sequence>
<evidence type="ECO:0000313" key="13">
    <source>
        <dbReference type="EMBL" id="KJH47725.1"/>
    </source>
</evidence>
<proteinExistence type="inferred from homology"/>
<dbReference type="InterPro" id="IPR002652">
    <property type="entry name" value="Importin-a_IBB"/>
</dbReference>
<name>A0A0D8XT93_DICVI</name>
<evidence type="ECO:0000256" key="4">
    <source>
        <dbReference type="ARBA" id="ARBA00007540"/>
    </source>
</evidence>
<dbReference type="PROSITE" id="PS51214">
    <property type="entry name" value="IBB"/>
    <property type="match status" value="1"/>
</dbReference>
<reference evidence="13 14" key="1">
    <citation type="submission" date="2013-11" db="EMBL/GenBank/DDBJ databases">
        <title>Draft genome of the bovine lungworm Dictyocaulus viviparus.</title>
        <authorList>
            <person name="Mitreva M."/>
        </authorList>
    </citation>
    <scope>NUCLEOTIDE SEQUENCE [LARGE SCALE GENOMIC DNA]</scope>
    <source>
        <strain evidence="13 14">HannoverDv2000</strain>
    </source>
</reference>
<keyword evidence="8" id="KW-0694">RNA-binding</keyword>
<dbReference type="GO" id="GO:0003723">
    <property type="term" value="F:RNA binding"/>
    <property type="evidence" value="ECO:0007669"/>
    <property type="project" value="UniProtKB-KW"/>
</dbReference>
<dbReference type="EMBL" id="KN716295">
    <property type="protein sequence ID" value="KJH47725.1"/>
    <property type="molecule type" value="Genomic_DNA"/>
</dbReference>
<keyword evidence="7" id="KW-0963">Cytoplasm</keyword>
<evidence type="ECO:0000256" key="8">
    <source>
        <dbReference type="ARBA" id="ARBA00022884"/>
    </source>
</evidence>
<accession>A0A0D8XT93</accession>
<organism evidence="13 14">
    <name type="scientific">Dictyocaulus viviparus</name>
    <name type="common">Bovine lungworm</name>
    <dbReference type="NCBI Taxonomy" id="29172"/>
    <lineage>
        <taxon>Eukaryota</taxon>
        <taxon>Metazoa</taxon>
        <taxon>Ecdysozoa</taxon>
        <taxon>Nematoda</taxon>
        <taxon>Chromadorea</taxon>
        <taxon>Rhabditida</taxon>
        <taxon>Rhabditina</taxon>
        <taxon>Rhabditomorpha</taxon>
        <taxon>Strongyloidea</taxon>
        <taxon>Metastrongylidae</taxon>
        <taxon>Dictyocaulus</taxon>
    </lineage>
</organism>
<gene>
    <name evidence="13" type="ORF">DICVIV_06192</name>
</gene>
<dbReference type="Pfam" id="PF21974">
    <property type="entry name" value="SPN1_m3Gcap_bd"/>
    <property type="match status" value="1"/>
</dbReference>
<dbReference type="Pfam" id="PF11538">
    <property type="entry name" value="Snurportin1"/>
    <property type="match status" value="1"/>
</dbReference>
<dbReference type="STRING" id="29172.A0A0D8XT93"/>
<dbReference type="GO" id="GO:0061015">
    <property type="term" value="P:snRNA import into nucleus"/>
    <property type="evidence" value="ECO:0007669"/>
    <property type="project" value="InterPro"/>
</dbReference>
<evidence type="ECO:0000256" key="11">
    <source>
        <dbReference type="PROSITE-ProRule" id="PRU00561"/>
    </source>
</evidence>
<dbReference type="PANTHER" id="PTHR13403">
    <property type="entry name" value="SNURPORTIN1 RNUT1 PROTEIN RNA, U TRANSPORTER 1"/>
    <property type="match status" value="1"/>
</dbReference>
<feature type="domain" description="IBB" evidence="12">
    <location>
        <begin position="72"/>
        <end position="135"/>
    </location>
</feature>